<dbReference type="InterPro" id="IPR043128">
    <property type="entry name" value="Rev_trsase/Diguanyl_cyclase"/>
</dbReference>
<reference evidence="5 6" key="2">
    <citation type="journal article" date="2022" name="Microorganisms">
        <title>Complete Genome Sequences of Two Flavobacterium ammonificans Strains and a Flavobacterium ammoniigenes Strain of Ammonifying Bacterioplankton Isolated from Surface River Water.</title>
        <authorList>
            <person name="Suda W."/>
            <person name="Ogata Y."/>
            <person name="Shindo C."/>
            <person name="Watanabe K."/>
        </authorList>
    </citation>
    <scope>NUCLEOTIDE SEQUENCE [LARGE SCALE GENOMIC DNA]</scope>
    <source>
        <strain evidence="5 6">GENT5</strain>
    </source>
</reference>
<dbReference type="PANTHER" id="PTHR45138">
    <property type="entry name" value="REGULATORY COMPONENTS OF SENSORY TRANSDUCTION SYSTEM"/>
    <property type="match status" value="1"/>
</dbReference>
<dbReference type="SMART" id="SM00267">
    <property type="entry name" value="GGDEF"/>
    <property type="match status" value="1"/>
</dbReference>
<dbReference type="PANTHER" id="PTHR45138:SF9">
    <property type="entry name" value="DIGUANYLATE CYCLASE DGCM-RELATED"/>
    <property type="match status" value="1"/>
</dbReference>
<dbReference type="Gene3D" id="3.30.70.270">
    <property type="match status" value="1"/>
</dbReference>
<organism evidence="5 6">
    <name type="scientific">Flavobacterium ammoniigenes</name>
    <dbReference type="NCBI Taxonomy" id="1751095"/>
    <lineage>
        <taxon>Bacteria</taxon>
        <taxon>Pseudomonadati</taxon>
        <taxon>Bacteroidota</taxon>
        <taxon>Flavobacteriia</taxon>
        <taxon>Flavobacteriales</taxon>
        <taxon>Flavobacteriaceae</taxon>
        <taxon>Flavobacterium</taxon>
    </lineage>
</organism>
<dbReference type="Pfam" id="PF00990">
    <property type="entry name" value="GGDEF"/>
    <property type="match status" value="1"/>
</dbReference>
<dbReference type="RefSeq" id="WP_229316791.1">
    <property type="nucleotide sequence ID" value="NZ_AP025184.1"/>
</dbReference>
<dbReference type="NCBIfam" id="TIGR00254">
    <property type="entry name" value="GGDEF"/>
    <property type="match status" value="1"/>
</dbReference>
<keyword evidence="3" id="KW-0472">Membrane</keyword>
<dbReference type="InterPro" id="IPR050469">
    <property type="entry name" value="Diguanylate_Cyclase"/>
</dbReference>
<evidence type="ECO:0000313" key="5">
    <source>
        <dbReference type="EMBL" id="BDB55408.1"/>
    </source>
</evidence>
<feature type="domain" description="GGDEF" evidence="4">
    <location>
        <begin position="118"/>
        <end position="252"/>
    </location>
</feature>
<evidence type="ECO:0000256" key="1">
    <source>
        <dbReference type="ARBA" id="ARBA00012528"/>
    </source>
</evidence>
<name>A0ABN6L172_9FLAO</name>
<evidence type="ECO:0000313" key="6">
    <source>
        <dbReference type="Proteomes" id="UP001319867"/>
    </source>
</evidence>
<dbReference type="SUPFAM" id="SSF55073">
    <property type="entry name" value="Nucleotide cyclase"/>
    <property type="match status" value="1"/>
</dbReference>
<keyword evidence="3" id="KW-0812">Transmembrane</keyword>
<evidence type="ECO:0000256" key="3">
    <source>
        <dbReference type="SAM" id="Phobius"/>
    </source>
</evidence>
<evidence type="ECO:0000256" key="2">
    <source>
        <dbReference type="ARBA" id="ARBA00034247"/>
    </source>
</evidence>
<dbReference type="EC" id="2.7.7.65" evidence="1"/>
<dbReference type="EMBL" id="AP025184">
    <property type="protein sequence ID" value="BDB55408.1"/>
    <property type="molecule type" value="Genomic_DNA"/>
</dbReference>
<feature type="transmembrane region" description="Helical" evidence="3">
    <location>
        <begin position="20"/>
        <end position="41"/>
    </location>
</feature>
<proteinExistence type="predicted"/>
<dbReference type="PROSITE" id="PS50887">
    <property type="entry name" value="GGDEF"/>
    <property type="match status" value="1"/>
</dbReference>
<feature type="transmembrane region" description="Helical" evidence="3">
    <location>
        <begin position="53"/>
        <end position="77"/>
    </location>
</feature>
<accession>A0ABN6L172</accession>
<keyword evidence="6" id="KW-1185">Reference proteome</keyword>
<protein>
    <recommendedName>
        <fullName evidence="1">diguanylate cyclase</fullName>
        <ecNumber evidence="1">2.7.7.65</ecNumber>
    </recommendedName>
</protein>
<reference evidence="5 6" key="1">
    <citation type="journal article" date="2022" name="Int. J. Syst. Evol. Microbiol.">
        <title>Flavobacterium ammonificans sp. nov. and Flavobacterium ammoniigenes sp. nov., ammonifying bacteria isolated from surface river water.</title>
        <authorList>
            <person name="Watanabe K."/>
            <person name="Kitamura T."/>
            <person name="Ogata Y."/>
            <person name="Shindo C."/>
            <person name="Suda W."/>
        </authorList>
    </citation>
    <scope>NUCLEOTIDE SEQUENCE [LARGE SCALE GENOMIC DNA]</scope>
    <source>
        <strain evidence="5 6">GENT5</strain>
    </source>
</reference>
<keyword evidence="3" id="KW-1133">Transmembrane helix</keyword>
<evidence type="ECO:0000259" key="4">
    <source>
        <dbReference type="PROSITE" id="PS50887"/>
    </source>
</evidence>
<dbReference type="CDD" id="cd01949">
    <property type="entry name" value="GGDEF"/>
    <property type="match status" value="1"/>
</dbReference>
<comment type="catalytic activity">
    <reaction evidence="2">
        <text>2 GTP = 3',3'-c-di-GMP + 2 diphosphate</text>
        <dbReference type="Rhea" id="RHEA:24898"/>
        <dbReference type="ChEBI" id="CHEBI:33019"/>
        <dbReference type="ChEBI" id="CHEBI:37565"/>
        <dbReference type="ChEBI" id="CHEBI:58805"/>
        <dbReference type="EC" id="2.7.7.65"/>
    </reaction>
</comment>
<sequence>MKYIKESFSKFKKDVLSKVFYDIMKYFFGTVILVAILKYTPIVNEKLELEVSLTIWTIIILSLILTGVSITISFVLFNNKFKSIQAKSRIDELTGLKNHKALEIDLENLEKSRDSKEEPVSIILFDIDDFKKFNDDNSYEIADKILTKLGGLLAKDSRITDETYRYFMRGDEFLIIARQTSLSNAQIAAERKRKLIADSSFEIDGSNFKVTVSCGVTEFNNGELKTNVLDRASKALQNAKKKTNKNCTEIIV</sequence>
<dbReference type="InterPro" id="IPR029787">
    <property type="entry name" value="Nucleotide_cyclase"/>
</dbReference>
<dbReference type="InterPro" id="IPR000160">
    <property type="entry name" value="GGDEF_dom"/>
</dbReference>
<gene>
    <name evidence="5" type="ORF">GENT5_17130</name>
</gene>
<dbReference type="Proteomes" id="UP001319867">
    <property type="component" value="Chromosome"/>
</dbReference>